<name>A0A0S2W0J3_9FIRM</name>
<dbReference type="KEGG" id="ibu:IB211_00466"/>
<sequence length="58" mass="6691">MFKVSKPEMVNKTFRMPAELVERLNVVAQAQKVSLNNLVCQCCEYALDNLSEQKEDKE</sequence>
<evidence type="ECO:0000313" key="1">
    <source>
        <dbReference type="EMBL" id="ALP92861.1"/>
    </source>
</evidence>
<gene>
    <name evidence="1" type="ORF">IB211_00466</name>
</gene>
<reference evidence="2" key="2">
    <citation type="submission" date="2015-04" db="EMBL/GenBank/DDBJ databases">
        <title>A butyrogenic pathway from the amino acid lysine in a human gut commensal.</title>
        <authorList>
            <person name="de Vos W.M."/>
            <person name="Bui N.T.P."/>
            <person name="Plugge C.M."/>
            <person name="Ritari J."/>
        </authorList>
    </citation>
    <scope>NUCLEOTIDE SEQUENCE [LARGE SCALE GENOMIC DNA]</scope>
    <source>
        <strain evidence="2">AF211</strain>
    </source>
</reference>
<dbReference type="RefSeq" id="WP_147586042.1">
    <property type="nucleotide sequence ID" value="NZ_CP011307.1"/>
</dbReference>
<protein>
    <recommendedName>
        <fullName evidence="3">CopG-like ribbon-helix-helix domain-containing protein</fullName>
    </recommendedName>
</protein>
<reference evidence="1 2" key="1">
    <citation type="journal article" date="2015" name="Nat. Commun.">
        <title>Production of butyrate from lysine and the Amadori product fructoselysine by a human gut commensal.</title>
        <authorList>
            <person name="Bui T.P."/>
            <person name="Ritari J."/>
            <person name="Boeren S."/>
            <person name="de Waard P."/>
            <person name="Plugge C.M."/>
            <person name="de Vos W.M."/>
        </authorList>
    </citation>
    <scope>NUCLEOTIDE SEQUENCE [LARGE SCALE GENOMIC DNA]</scope>
    <source>
        <strain evidence="1 2">AF211</strain>
    </source>
</reference>
<evidence type="ECO:0000313" key="2">
    <source>
        <dbReference type="Proteomes" id="UP000064844"/>
    </source>
</evidence>
<dbReference type="AlphaFoldDB" id="A0A0S2W0J3"/>
<organism evidence="1 2">
    <name type="scientific">Intestinimonas butyriciproducens</name>
    <dbReference type="NCBI Taxonomy" id="1297617"/>
    <lineage>
        <taxon>Bacteria</taxon>
        <taxon>Bacillati</taxon>
        <taxon>Bacillota</taxon>
        <taxon>Clostridia</taxon>
        <taxon>Eubacteriales</taxon>
        <taxon>Intestinimonas</taxon>
    </lineage>
</organism>
<evidence type="ECO:0008006" key="3">
    <source>
        <dbReference type="Google" id="ProtNLM"/>
    </source>
</evidence>
<proteinExistence type="predicted"/>
<dbReference type="GO" id="GO:0006355">
    <property type="term" value="P:regulation of DNA-templated transcription"/>
    <property type="evidence" value="ECO:0007669"/>
    <property type="project" value="InterPro"/>
</dbReference>
<accession>A0A0S2W0J3</accession>
<dbReference type="SUPFAM" id="SSF47598">
    <property type="entry name" value="Ribbon-helix-helix"/>
    <property type="match status" value="1"/>
</dbReference>
<dbReference type="Proteomes" id="UP000064844">
    <property type="component" value="Chromosome"/>
</dbReference>
<dbReference type="EMBL" id="CP011307">
    <property type="protein sequence ID" value="ALP92861.1"/>
    <property type="molecule type" value="Genomic_DNA"/>
</dbReference>
<dbReference type="InterPro" id="IPR010985">
    <property type="entry name" value="Ribbon_hlx_hlx"/>
</dbReference>
<keyword evidence="2" id="KW-1185">Reference proteome</keyword>